<accession>A0A5B7IV24</accession>
<name>A0A5B7IV24_PORTR</name>
<gene>
    <name evidence="2" type="ORF">E2C01_081158</name>
</gene>
<proteinExistence type="predicted"/>
<evidence type="ECO:0000313" key="2">
    <source>
        <dbReference type="EMBL" id="MPC86335.1"/>
    </source>
</evidence>
<dbReference type="AlphaFoldDB" id="A0A5B7IV24"/>
<keyword evidence="3" id="KW-1185">Reference proteome</keyword>
<evidence type="ECO:0000313" key="3">
    <source>
        <dbReference type="Proteomes" id="UP000324222"/>
    </source>
</evidence>
<dbReference type="Proteomes" id="UP000324222">
    <property type="component" value="Unassembled WGS sequence"/>
</dbReference>
<organism evidence="2 3">
    <name type="scientific">Portunus trituberculatus</name>
    <name type="common">Swimming crab</name>
    <name type="synonym">Neptunus trituberculatus</name>
    <dbReference type="NCBI Taxonomy" id="210409"/>
    <lineage>
        <taxon>Eukaryota</taxon>
        <taxon>Metazoa</taxon>
        <taxon>Ecdysozoa</taxon>
        <taxon>Arthropoda</taxon>
        <taxon>Crustacea</taxon>
        <taxon>Multicrustacea</taxon>
        <taxon>Malacostraca</taxon>
        <taxon>Eumalacostraca</taxon>
        <taxon>Eucarida</taxon>
        <taxon>Decapoda</taxon>
        <taxon>Pleocyemata</taxon>
        <taxon>Brachyura</taxon>
        <taxon>Eubrachyura</taxon>
        <taxon>Portunoidea</taxon>
        <taxon>Portunidae</taxon>
        <taxon>Portuninae</taxon>
        <taxon>Portunus</taxon>
    </lineage>
</organism>
<dbReference type="EMBL" id="VSRR010071145">
    <property type="protein sequence ID" value="MPC86335.1"/>
    <property type="molecule type" value="Genomic_DNA"/>
</dbReference>
<protein>
    <submittedName>
        <fullName evidence="2">Uncharacterized protein</fullName>
    </submittedName>
</protein>
<sequence>MPQESNMICISPSIMATVNDNTAATRSTSLPPPSRLPPQRDGRRGGGSGGLSGYMVGVAEPLSCLVADWLSGRLFGRLND</sequence>
<evidence type="ECO:0000256" key="1">
    <source>
        <dbReference type="SAM" id="MobiDB-lite"/>
    </source>
</evidence>
<reference evidence="2 3" key="1">
    <citation type="submission" date="2019-05" db="EMBL/GenBank/DDBJ databases">
        <title>Another draft genome of Portunus trituberculatus and its Hox gene families provides insights of decapod evolution.</title>
        <authorList>
            <person name="Jeong J.-H."/>
            <person name="Song I."/>
            <person name="Kim S."/>
            <person name="Choi T."/>
            <person name="Kim D."/>
            <person name="Ryu S."/>
            <person name="Kim W."/>
        </authorList>
    </citation>
    <scope>NUCLEOTIDE SEQUENCE [LARGE SCALE GENOMIC DNA]</scope>
    <source>
        <tissue evidence="2">Muscle</tissue>
    </source>
</reference>
<feature type="region of interest" description="Disordered" evidence="1">
    <location>
        <begin position="20"/>
        <end position="51"/>
    </location>
</feature>
<comment type="caution">
    <text evidence="2">The sequence shown here is derived from an EMBL/GenBank/DDBJ whole genome shotgun (WGS) entry which is preliminary data.</text>
</comment>